<dbReference type="Pfam" id="PF02585">
    <property type="entry name" value="PIG-L"/>
    <property type="match status" value="1"/>
</dbReference>
<dbReference type="PANTHER" id="PTHR12993">
    <property type="entry name" value="N-ACETYLGLUCOSAMINYL-PHOSPHATIDYLINOSITOL DE-N-ACETYLASE-RELATED"/>
    <property type="match status" value="1"/>
</dbReference>
<dbReference type="PANTHER" id="PTHR12993:SF26">
    <property type="entry name" value="1D-MYO-INOSITOL 2-ACETAMIDO-2-DEOXY-ALPHA-D-GLUCOPYRANOSIDE DEACETYLASE"/>
    <property type="match status" value="1"/>
</dbReference>
<dbReference type="Gene3D" id="3.40.50.10320">
    <property type="entry name" value="LmbE-like"/>
    <property type="match status" value="1"/>
</dbReference>
<proteinExistence type="predicted"/>
<feature type="region of interest" description="Disordered" evidence="2">
    <location>
        <begin position="251"/>
        <end position="273"/>
    </location>
</feature>
<accession>A0ABR9MTY4</accession>
<evidence type="ECO:0000313" key="3">
    <source>
        <dbReference type="EMBL" id="MBE1874222.1"/>
    </source>
</evidence>
<gene>
    <name evidence="3" type="ORF">IHE71_00655</name>
</gene>
<keyword evidence="1" id="KW-0862">Zinc</keyword>
<feature type="compositionally biased region" description="Low complexity" evidence="2">
    <location>
        <begin position="256"/>
        <end position="270"/>
    </location>
</feature>
<reference evidence="3 4" key="1">
    <citation type="submission" date="2020-10" db="EMBL/GenBank/DDBJ databases">
        <title>Myceligenerans pegani sp. nov., an endophytic actinomycete isolated from Peganum harmala L. in Xinjiang, China.</title>
        <authorList>
            <person name="Xin L."/>
        </authorList>
    </citation>
    <scope>NUCLEOTIDE SEQUENCE [LARGE SCALE GENOMIC DNA]</scope>
    <source>
        <strain evidence="3 4">TRM65318</strain>
    </source>
</reference>
<dbReference type="Proteomes" id="UP000625527">
    <property type="component" value="Unassembled WGS sequence"/>
</dbReference>
<evidence type="ECO:0000256" key="1">
    <source>
        <dbReference type="ARBA" id="ARBA00022833"/>
    </source>
</evidence>
<keyword evidence="4" id="KW-1185">Reference proteome</keyword>
<dbReference type="InterPro" id="IPR003737">
    <property type="entry name" value="GlcNAc_PI_deacetylase-related"/>
</dbReference>
<dbReference type="InterPro" id="IPR024078">
    <property type="entry name" value="LmbE-like_dom_sf"/>
</dbReference>
<dbReference type="EMBL" id="JADAQT010000016">
    <property type="protein sequence ID" value="MBE1874222.1"/>
    <property type="molecule type" value="Genomic_DNA"/>
</dbReference>
<protein>
    <submittedName>
        <fullName evidence="3">PIG-L family deacetylase</fullName>
    </submittedName>
</protein>
<feature type="region of interest" description="Disordered" evidence="2">
    <location>
        <begin position="1"/>
        <end position="25"/>
    </location>
</feature>
<sequence>MPDDVPRAVPGGPGLRGRSHRAAPVRTGDVPGGGLLAVHAHPDDETLSTGALLATWAAAGRPVTVVTCTRGERGEVLALPGTTSEGLAGLEGDGPALASYRERELARATSALGVDQVFLDEASAPARDAGLVVGPSSNDRQIERPITHARPDHGGGMAGARVRYEDSGMAWVRPGVAGPAPDSPPTAFARVPLDEAAGRLARLIAERRPAVVATYEAGGGYGHPDHVRAHDVTVRALELLAECGVVTEREARSSTGVGPAVGHPGAGDPADPAPWVPELWQAVAPADEVRAARRTLARSREARAAVVGHGLVLPDPAEPLPPFAKDDLPGRVERVDVAPVLDRVLAAMRAHATQVQHVTHAPAPGILGFYALSNGVLAPVPEHQTYLVTSV</sequence>
<evidence type="ECO:0000256" key="2">
    <source>
        <dbReference type="SAM" id="MobiDB-lite"/>
    </source>
</evidence>
<organism evidence="3 4">
    <name type="scientific">Myceligenerans pegani</name>
    <dbReference type="NCBI Taxonomy" id="2776917"/>
    <lineage>
        <taxon>Bacteria</taxon>
        <taxon>Bacillati</taxon>
        <taxon>Actinomycetota</taxon>
        <taxon>Actinomycetes</taxon>
        <taxon>Micrococcales</taxon>
        <taxon>Promicromonosporaceae</taxon>
        <taxon>Myceligenerans</taxon>
    </lineage>
</organism>
<comment type="caution">
    <text evidence="3">The sequence shown here is derived from an EMBL/GenBank/DDBJ whole genome shotgun (WGS) entry which is preliminary data.</text>
</comment>
<name>A0ABR9MTY4_9MICO</name>
<evidence type="ECO:0000313" key="4">
    <source>
        <dbReference type="Proteomes" id="UP000625527"/>
    </source>
</evidence>
<dbReference type="SUPFAM" id="SSF102588">
    <property type="entry name" value="LmbE-like"/>
    <property type="match status" value="1"/>
</dbReference>